<dbReference type="RefSeq" id="WP_354297405.1">
    <property type="nucleotide sequence ID" value="NZ_JBEPLU010000001.1"/>
</dbReference>
<gene>
    <name evidence="5" type="ORF">ABID41_001620</name>
</gene>
<dbReference type="Pfam" id="PF09243">
    <property type="entry name" value="Rsm22"/>
    <property type="match status" value="1"/>
</dbReference>
<comment type="caution">
    <text evidence="5">The sequence shown here is derived from an EMBL/GenBank/DDBJ whole genome shotgun (WGS) entry which is preliminary data.</text>
</comment>
<proteinExistence type="predicted"/>
<protein>
    <submittedName>
        <fullName evidence="5">Ribosomal protein RSM22 (Predicted rRNA methylase)</fullName>
    </submittedName>
</protein>
<keyword evidence="5" id="KW-0687">Ribonucleoprotein</keyword>
<evidence type="ECO:0000313" key="6">
    <source>
        <dbReference type="Proteomes" id="UP001549110"/>
    </source>
</evidence>
<evidence type="ECO:0000256" key="3">
    <source>
        <dbReference type="ARBA" id="ARBA00023004"/>
    </source>
</evidence>
<dbReference type="Proteomes" id="UP001549110">
    <property type="component" value="Unassembled WGS sequence"/>
</dbReference>
<dbReference type="EMBL" id="JBEPLU010000001">
    <property type="protein sequence ID" value="MET3526525.1"/>
    <property type="molecule type" value="Genomic_DNA"/>
</dbReference>
<keyword evidence="5" id="KW-0489">Methyltransferase</keyword>
<dbReference type="PANTHER" id="PTHR13184:SF5">
    <property type="entry name" value="METHYLTRANSFERASE-LIKE PROTEIN 17, MITOCHONDRIAL"/>
    <property type="match status" value="1"/>
</dbReference>
<keyword evidence="3" id="KW-0408">Iron</keyword>
<dbReference type="GO" id="GO:0005840">
    <property type="term" value="C:ribosome"/>
    <property type="evidence" value="ECO:0007669"/>
    <property type="project" value="UniProtKB-KW"/>
</dbReference>
<keyword evidence="2" id="KW-0809">Transit peptide</keyword>
<dbReference type="GO" id="GO:0032259">
    <property type="term" value="P:methylation"/>
    <property type="evidence" value="ECO:0007669"/>
    <property type="project" value="UniProtKB-KW"/>
</dbReference>
<keyword evidence="4" id="KW-0411">Iron-sulfur</keyword>
<dbReference type="InterPro" id="IPR052571">
    <property type="entry name" value="Mt_RNA_Methyltransferase"/>
</dbReference>
<evidence type="ECO:0000256" key="4">
    <source>
        <dbReference type="ARBA" id="ARBA00023014"/>
    </source>
</evidence>
<dbReference type="InterPro" id="IPR029063">
    <property type="entry name" value="SAM-dependent_MTases_sf"/>
</dbReference>
<dbReference type="SUPFAM" id="SSF53335">
    <property type="entry name" value="S-adenosyl-L-methionine-dependent methyltransferases"/>
    <property type="match status" value="1"/>
</dbReference>
<evidence type="ECO:0000256" key="1">
    <source>
        <dbReference type="ARBA" id="ARBA00022723"/>
    </source>
</evidence>
<evidence type="ECO:0000313" key="5">
    <source>
        <dbReference type="EMBL" id="MET3526525.1"/>
    </source>
</evidence>
<keyword evidence="5" id="KW-0808">Transferase</keyword>
<reference evidence="5 6" key="1">
    <citation type="submission" date="2024-06" db="EMBL/GenBank/DDBJ databases">
        <title>Genomic Encyclopedia of Type Strains, Phase IV (KMG-IV): sequencing the most valuable type-strain genomes for metagenomic binning, comparative biology and taxonomic classification.</title>
        <authorList>
            <person name="Goeker M."/>
        </authorList>
    </citation>
    <scope>NUCLEOTIDE SEQUENCE [LARGE SCALE GENOMIC DNA]</scope>
    <source>
        <strain evidence="5 6">DSM 17809</strain>
    </source>
</reference>
<keyword evidence="5" id="KW-0689">Ribosomal protein</keyword>
<accession>A0ABV2EHL7</accession>
<dbReference type="Gene3D" id="3.40.50.150">
    <property type="entry name" value="Vaccinia Virus protein VP39"/>
    <property type="match status" value="1"/>
</dbReference>
<dbReference type="PANTHER" id="PTHR13184">
    <property type="entry name" value="37S RIBOSOMAL PROTEIN S22"/>
    <property type="match status" value="1"/>
</dbReference>
<keyword evidence="6" id="KW-1185">Reference proteome</keyword>
<name>A0ABV2EHL7_9CAUL</name>
<dbReference type="InterPro" id="IPR015324">
    <property type="entry name" value="Ribosomal_Rsm22-like"/>
</dbReference>
<dbReference type="GO" id="GO:0008168">
    <property type="term" value="F:methyltransferase activity"/>
    <property type="evidence" value="ECO:0007669"/>
    <property type="project" value="UniProtKB-KW"/>
</dbReference>
<evidence type="ECO:0000256" key="2">
    <source>
        <dbReference type="ARBA" id="ARBA00022946"/>
    </source>
</evidence>
<sequence>MDELKPAPMSFDLPPQLRLAADRLLEGVSRKDLAGRASAISARYRAGGGSAAVVASQADAMAYVLTRLPATYAADARVFADIAERVRDFAPRSLLDAGAGPGGAGWAALETWPGVARAVLLDSNRAFLDLAEALAAEAAPTLKEAERLRADLAAAGDWPTADLVMASYALAEIAPSAQAGVVARLWDSTQGVLVLIEPGTPAGYQRILAARTQLIEAGAQLIAPCPHHAPCPLNAPDWCHFSQRLARSRDHRIAKGAETPFEDEKFIYLAAARPGLAVEPPAPRVLAPPRAGKPGIELKLCTPSGAAEQRFVAKRDKAAYAVARRLDWGDLLPTS</sequence>
<organism evidence="5 6">
    <name type="scientific">Phenylobacterium koreense</name>
    <dbReference type="NCBI Taxonomy" id="266125"/>
    <lineage>
        <taxon>Bacteria</taxon>
        <taxon>Pseudomonadati</taxon>
        <taxon>Pseudomonadota</taxon>
        <taxon>Alphaproteobacteria</taxon>
        <taxon>Caulobacterales</taxon>
        <taxon>Caulobacteraceae</taxon>
        <taxon>Phenylobacterium</taxon>
    </lineage>
</organism>
<keyword evidence="1" id="KW-0479">Metal-binding</keyword>